<dbReference type="Gene3D" id="2.60.40.2060">
    <property type="match status" value="1"/>
</dbReference>
<reference evidence="4" key="1">
    <citation type="journal article" date="2019" name="Int. J. Syst. Evol. Microbiol.">
        <title>The Global Catalogue of Microorganisms (GCM) 10K type strain sequencing project: providing services to taxonomists for standard genome sequencing and annotation.</title>
        <authorList>
            <consortium name="The Broad Institute Genomics Platform"/>
            <consortium name="The Broad Institute Genome Sequencing Center for Infectious Disease"/>
            <person name="Wu L."/>
            <person name="Ma J."/>
        </authorList>
    </citation>
    <scope>NUCLEOTIDE SEQUENCE [LARGE SCALE GENOMIC DNA]</scope>
    <source>
        <strain evidence="4">JCM 18283</strain>
    </source>
</reference>
<gene>
    <name evidence="3" type="ORF">GCM10023313_30590</name>
</gene>
<dbReference type="Proteomes" id="UP001501436">
    <property type="component" value="Unassembled WGS sequence"/>
</dbReference>
<accession>A0ABP9G159</accession>
<evidence type="ECO:0000259" key="1">
    <source>
        <dbReference type="Pfam" id="PF12866"/>
    </source>
</evidence>
<dbReference type="Pfam" id="PF12866">
    <property type="entry name" value="DUF3823"/>
    <property type="match status" value="1"/>
</dbReference>
<dbReference type="InterPro" id="IPR024278">
    <property type="entry name" value="DUF3823_N"/>
</dbReference>
<dbReference type="InterPro" id="IPR041186">
    <property type="entry name" value="DUF3823_C"/>
</dbReference>
<keyword evidence="4" id="KW-1185">Reference proteome</keyword>
<dbReference type="RefSeq" id="WP_345332183.1">
    <property type="nucleotide sequence ID" value="NZ_BAABJI010000002.1"/>
</dbReference>
<evidence type="ECO:0008006" key="5">
    <source>
        <dbReference type="Google" id="ProtNLM"/>
    </source>
</evidence>
<evidence type="ECO:0000259" key="2">
    <source>
        <dbReference type="Pfam" id="PF18003"/>
    </source>
</evidence>
<dbReference type="EMBL" id="BAABJI010000002">
    <property type="protein sequence ID" value="GAA4924120.1"/>
    <property type="molecule type" value="Genomic_DNA"/>
</dbReference>
<feature type="domain" description="DUF3823" evidence="2">
    <location>
        <begin position="125"/>
        <end position="229"/>
    </location>
</feature>
<dbReference type="PROSITE" id="PS51257">
    <property type="entry name" value="PROKAR_LIPOPROTEIN"/>
    <property type="match status" value="1"/>
</dbReference>
<evidence type="ECO:0000313" key="3">
    <source>
        <dbReference type="EMBL" id="GAA4924120.1"/>
    </source>
</evidence>
<proteinExistence type="predicted"/>
<sequence length="232" mass="25199">MRFNFKYIMLVALTVMVAACKKDTKEAPKASFKGRLVYNGTPINVEQNQVPVELYQSGFGKRGAIVGNVTQDGAFSFLLFDGDYKLIIPGVQGPFRWNQTGATRDSMSVNISGDKTMDLEVTPYYLINDVQYTVNGRAVTAAFSVNKIITDANARDIERVTLYVNKTQFVSSNGDENVANNGIAGSAVTGAVNLTATVPTLTPTQGYVFARIGLKIAGVDDMIYSPLQKITL</sequence>
<name>A0ABP9G159_9SPHI</name>
<protein>
    <recommendedName>
        <fullName evidence="5">DUF3823 domain-containing protein</fullName>
    </recommendedName>
</protein>
<evidence type="ECO:0000313" key="4">
    <source>
        <dbReference type="Proteomes" id="UP001501436"/>
    </source>
</evidence>
<comment type="caution">
    <text evidence="3">The sequence shown here is derived from an EMBL/GenBank/DDBJ whole genome shotgun (WGS) entry which is preliminary data.</text>
</comment>
<feature type="domain" description="DUF3823" evidence="1">
    <location>
        <begin position="31"/>
        <end position="122"/>
    </location>
</feature>
<dbReference type="Pfam" id="PF18003">
    <property type="entry name" value="DUF3823_C"/>
    <property type="match status" value="1"/>
</dbReference>
<dbReference type="Gene3D" id="2.60.40.1120">
    <property type="entry name" value="Carboxypeptidase-like, regulatory domain"/>
    <property type="match status" value="1"/>
</dbReference>
<organism evidence="3 4">
    <name type="scientific">Mucilaginibacter defluvii</name>
    <dbReference type="NCBI Taxonomy" id="1196019"/>
    <lineage>
        <taxon>Bacteria</taxon>
        <taxon>Pseudomonadati</taxon>
        <taxon>Bacteroidota</taxon>
        <taxon>Sphingobacteriia</taxon>
        <taxon>Sphingobacteriales</taxon>
        <taxon>Sphingobacteriaceae</taxon>
        <taxon>Mucilaginibacter</taxon>
    </lineage>
</organism>